<feature type="binding site" evidence="2">
    <location>
        <position position="104"/>
    </location>
    <ligand>
        <name>Fe cation</name>
        <dbReference type="ChEBI" id="CHEBI:24875"/>
    </ligand>
</feature>
<dbReference type="GO" id="GO:0046872">
    <property type="term" value="F:metal ion binding"/>
    <property type="evidence" value="ECO:0007669"/>
    <property type="project" value="UniProtKB-KW"/>
</dbReference>
<organism evidence="6 7">
    <name type="scientific">Paracidovorax wautersii</name>
    <dbReference type="NCBI Taxonomy" id="1177982"/>
    <lineage>
        <taxon>Bacteria</taxon>
        <taxon>Pseudomonadati</taxon>
        <taxon>Pseudomonadota</taxon>
        <taxon>Betaproteobacteria</taxon>
        <taxon>Burkholderiales</taxon>
        <taxon>Comamonadaceae</taxon>
        <taxon>Paracidovorax</taxon>
    </lineage>
</organism>
<evidence type="ECO:0000256" key="2">
    <source>
        <dbReference type="PIRSR" id="PIRSR006232-1"/>
    </source>
</evidence>
<evidence type="ECO:0000259" key="5">
    <source>
        <dbReference type="Pfam" id="PF05726"/>
    </source>
</evidence>
<keyword evidence="6" id="KW-0223">Dioxygenase</keyword>
<sequence length="292" mass="31609">MIQTVFSGRKADLGHGLVVQRLLPHAQQRAVGPFVFFDHAGPVRMAAEAARAADVRPHPHIGLSTVSYLLSGSVTHRDSLGVEQVITPGDVNWMTAGRGIAHSERFEDTRAMAEAGLELLQFWVGLPESHEETAPAFVHHASASLPVAEEGGAWLRLIAGSAYGLDSPAQGASPLFYAHLRLPAGARWPWPSGHVERAAYVVTGEVELAGQVLVPGQLAVAPPGAAPDLVARQDAVVMLLGGEPLGNRFLWWNFVSSRKERIEQAKADWEQGRFVLPPQDHHEFIPLPQKKS</sequence>
<dbReference type="CDD" id="cd02247">
    <property type="entry name" value="cupin_pirin_C"/>
    <property type="match status" value="1"/>
</dbReference>
<dbReference type="Pfam" id="PF05726">
    <property type="entry name" value="Pirin_C"/>
    <property type="match status" value="1"/>
</dbReference>
<proteinExistence type="inferred from homology"/>
<dbReference type="InterPro" id="IPR008778">
    <property type="entry name" value="Pirin_C_dom"/>
</dbReference>
<evidence type="ECO:0000256" key="3">
    <source>
        <dbReference type="RuleBase" id="RU003457"/>
    </source>
</evidence>
<evidence type="ECO:0000313" key="6">
    <source>
        <dbReference type="EMBL" id="KAF1020002.1"/>
    </source>
</evidence>
<dbReference type="EMBL" id="WNDQ01000043">
    <property type="protein sequence ID" value="KAF1020002.1"/>
    <property type="molecule type" value="Genomic_DNA"/>
</dbReference>
<dbReference type="AlphaFoldDB" id="A0A7V8FMD7"/>
<reference evidence="7" key="1">
    <citation type="journal article" date="2020" name="MBio">
        <title>Horizontal gene transfer to a defensive symbiont with a reduced genome amongst a multipartite beetle microbiome.</title>
        <authorList>
            <person name="Waterworth S.C."/>
            <person name="Florez L.V."/>
            <person name="Rees E.R."/>
            <person name="Hertweck C."/>
            <person name="Kaltenpoth M."/>
            <person name="Kwan J.C."/>
        </authorList>
    </citation>
    <scope>NUCLEOTIDE SEQUENCE [LARGE SCALE GENOMIC DNA]</scope>
</reference>
<dbReference type="SUPFAM" id="SSF51182">
    <property type="entry name" value="RmlC-like cupins"/>
    <property type="match status" value="1"/>
</dbReference>
<comment type="caution">
    <text evidence="6">The sequence shown here is derived from an EMBL/GenBank/DDBJ whole genome shotgun (WGS) entry which is preliminary data.</text>
</comment>
<feature type="binding site" evidence="2">
    <location>
        <position position="58"/>
    </location>
    <ligand>
        <name>Fe cation</name>
        <dbReference type="ChEBI" id="CHEBI:24875"/>
    </ligand>
</feature>
<protein>
    <submittedName>
        <fullName evidence="6">Quercetin 2,3-dioxygenase</fullName>
    </submittedName>
</protein>
<feature type="binding site" evidence="2">
    <location>
        <position position="102"/>
    </location>
    <ligand>
        <name>Fe cation</name>
        <dbReference type="ChEBI" id="CHEBI:24875"/>
    </ligand>
</feature>
<dbReference type="InterPro" id="IPR011051">
    <property type="entry name" value="RmlC_Cupin_sf"/>
</dbReference>
<dbReference type="CDD" id="cd02909">
    <property type="entry name" value="cupin_pirin_N"/>
    <property type="match status" value="1"/>
</dbReference>
<keyword evidence="2" id="KW-0408">Iron</keyword>
<dbReference type="Gene3D" id="2.60.120.10">
    <property type="entry name" value="Jelly Rolls"/>
    <property type="match status" value="2"/>
</dbReference>
<dbReference type="Proteomes" id="UP000461670">
    <property type="component" value="Unassembled WGS sequence"/>
</dbReference>
<dbReference type="PANTHER" id="PTHR13903">
    <property type="entry name" value="PIRIN-RELATED"/>
    <property type="match status" value="1"/>
</dbReference>
<keyword evidence="6" id="KW-0560">Oxidoreductase</keyword>
<feature type="domain" description="Pirin C-terminal" evidence="5">
    <location>
        <begin position="177"/>
        <end position="274"/>
    </location>
</feature>
<dbReference type="PANTHER" id="PTHR13903:SF8">
    <property type="entry name" value="PIRIN"/>
    <property type="match status" value="1"/>
</dbReference>
<dbReference type="GO" id="GO:0051213">
    <property type="term" value="F:dioxygenase activity"/>
    <property type="evidence" value="ECO:0007669"/>
    <property type="project" value="UniProtKB-KW"/>
</dbReference>
<feature type="binding site" evidence="2">
    <location>
        <position position="60"/>
    </location>
    <ligand>
        <name>Fe cation</name>
        <dbReference type="ChEBI" id="CHEBI:24875"/>
    </ligand>
</feature>
<dbReference type="Pfam" id="PF02678">
    <property type="entry name" value="Pirin"/>
    <property type="match status" value="1"/>
</dbReference>
<accession>A0A7V8FMD7</accession>
<dbReference type="InterPro" id="IPR014710">
    <property type="entry name" value="RmlC-like_jellyroll"/>
</dbReference>
<evidence type="ECO:0000259" key="4">
    <source>
        <dbReference type="Pfam" id="PF02678"/>
    </source>
</evidence>
<comment type="cofactor">
    <cofactor evidence="2">
        <name>Fe cation</name>
        <dbReference type="ChEBI" id="CHEBI:24875"/>
    </cofactor>
    <text evidence="2">Binds 1 Fe cation per subunit.</text>
</comment>
<dbReference type="InterPro" id="IPR003829">
    <property type="entry name" value="Pirin_N_dom"/>
</dbReference>
<name>A0A7V8FMD7_9BURK</name>
<dbReference type="PIRSF" id="PIRSF006232">
    <property type="entry name" value="Pirin"/>
    <property type="match status" value="1"/>
</dbReference>
<keyword evidence="2" id="KW-0479">Metal-binding</keyword>
<comment type="similarity">
    <text evidence="1 3">Belongs to the pirin family.</text>
</comment>
<dbReference type="InterPro" id="IPR012093">
    <property type="entry name" value="Pirin"/>
</dbReference>
<gene>
    <name evidence="6" type="primary">yhhW_2</name>
    <name evidence="6" type="ORF">GAK30_02797</name>
</gene>
<feature type="domain" description="Pirin N-terminal" evidence="4">
    <location>
        <begin position="19"/>
        <end position="124"/>
    </location>
</feature>
<evidence type="ECO:0000313" key="7">
    <source>
        <dbReference type="Proteomes" id="UP000461670"/>
    </source>
</evidence>
<evidence type="ECO:0000256" key="1">
    <source>
        <dbReference type="ARBA" id="ARBA00008416"/>
    </source>
</evidence>